<protein>
    <submittedName>
        <fullName evidence="1">Uncharacterized protein</fullName>
    </submittedName>
</protein>
<gene>
    <name evidence="1" type="ORF">IWQ57_001336</name>
</gene>
<dbReference type="Proteomes" id="UP001140234">
    <property type="component" value="Unassembled WGS sequence"/>
</dbReference>
<comment type="caution">
    <text evidence="1">The sequence shown here is derived from an EMBL/GenBank/DDBJ whole genome shotgun (WGS) entry which is preliminary data.</text>
</comment>
<organism evidence="1 2">
    <name type="scientific">Coemansia nantahalensis</name>
    <dbReference type="NCBI Taxonomy" id="2789366"/>
    <lineage>
        <taxon>Eukaryota</taxon>
        <taxon>Fungi</taxon>
        <taxon>Fungi incertae sedis</taxon>
        <taxon>Zoopagomycota</taxon>
        <taxon>Kickxellomycotina</taxon>
        <taxon>Kickxellomycetes</taxon>
        <taxon>Kickxellales</taxon>
        <taxon>Kickxellaceae</taxon>
        <taxon>Coemansia</taxon>
    </lineage>
</organism>
<sequence>MSLRPGSDARRETPLPWGQLGVLLAVGLAEPINCTLILPFLFRMVEGFDAVASPRDVSIYASILFTSFCVSQALTSMVWGRLSDRIGRRPTVLLALAGDLATFVLFGVSKSFAWALAARAMNGLFSGNTGVVRAIVSEIADDSNRPRMMALMSLMWNAGVLVGAAVGGLLADPATQYPRVFGRFELLRTYPYLLPCVAGSATTAVGLAVGLLKLEETLDVRRRGDCRAAAEEGALATEATRLVRSEAPCPDAPSTAALLTPTFRRILAAGLLMFLATAMGDQLYPTFAATAPSDGGLGFSPRSIGLSLMVAGVAVVYLQLVVYPRLTRRHGVLWCYRLGAAVEAPYFFAIPLLSLLAAHLEGMLGKSAPGPWLSRAGAEYCLMWALLVALLLVRIVGNVFVYTSINLLVSNAAPSKASLGAVNGMQQVAVLCARIAGPLISGSLWAWSIGNGLPYPLNSHLVWVLCGTLMALSWRVSATLPASVNVFAAGRADRAAQ</sequence>
<accession>A0ACC1K4Z1</accession>
<evidence type="ECO:0000313" key="1">
    <source>
        <dbReference type="EMBL" id="KAJ2773347.1"/>
    </source>
</evidence>
<dbReference type="EMBL" id="JANBUJ010000236">
    <property type="protein sequence ID" value="KAJ2773347.1"/>
    <property type="molecule type" value="Genomic_DNA"/>
</dbReference>
<evidence type="ECO:0000313" key="2">
    <source>
        <dbReference type="Proteomes" id="UP001140234"/>
    </source>
</evidence>
<reference evidence="1" key="1">
    <citation type="submission" date="2022-07" db="EMBL/GenBank/DDBJ databases">
        <title>Phylogenomic reconstructions and comparative analyses of Kickxellomycotina fungi.</title>
        <authorList>
            <person name="Reynolds N.K."/>
            <person name="Stajich J.E."/>
            <person name="Barry K."/>
            <person name="Grigoriev I.V."/>
            <person name="Crous P."/>
            <person name="Smith M.E."/>
        </authorList>
    </citation>
    <scope>NUCLEOTIDE SEQUENCE</scope>
    <source>
        <strain evidence="1">CBS 109366</strain>
    </source>
</reference>
<name>A0ACC1K4Z1_9FUNG</name>
<proteinExistence type="predicted"/>
<keyword evidence="2" id="KW-1185">Reference proteome</keyword>